<evidence type="ECO:0000313" key="7">
    <source>
        <dbReference type="EMBL" id="MCP2168619.1"/>
    </source>
</evidence>
<keyword evidence="8" id="KW-1185">Reference proteome</keyword>
<dbReference type="PROSITE" id="PS51078">
    <property type="entry name" value="ICLR_ED"/>
    <property type="match status" value="1"/>
</dbReference>
<accession>A0AAE3KJQ8</accession>
<protein>
    <submittedName>
        <fullName evidence="7">Transcriptional regulator, IclR family</fullName>
    </submittedName>
</protein>
<feature type="domain" description="IclR-ED" evidence="6">
    <location>
        <begin position="95"/>
        <end position="272"/>
    </location>
</feature>
<dbReference type="InterPro" id="IPR014757">
    <property type="entry name" value="Tscrpt_reg_IclR_C"/>
</dbReference>
<dbReference type="Proteomes" id="UP001206128">
    <property type="component" value="Unassembled WGS sequence"/>
</dbReference>
<proteinExistence type="predicted"/>
<comment type="caution">
    <text evidence="7">The sequence shown here is derived from an EMBL/GenBank/DDBJ whole genome shotgun (WGS) entry which is preliminary data.</text>
</comment>
<sequence>MNSAGTSRVLARAQLPRRPGRGAVTPADTVVDVGANGSAGAPLRKALAVLEALADASRPLTLSELSQLIKLPKSSLHRLMRVLTDLGLATRTEAKSYELGDYISRLAASRGPARVQSFSYSITPYLVELFQLTRRIVSVGMLSGLEVHHAGTLYDHDHSRLAMALRRPVPAHCSAAGKLLLAKSIRQPQWTVTELDRMRREFELIRRSGLAYARSAHLPGLVEVAAPVHLGNAAPVAAVVVAGTVHNMDLRGVGRILLNTVGCIEENLAGAC</sequence>
<dbReference type="SUPFAM" id="SSF55781">
    <property type="entry name" value="GAF domain-like"/>
    <property type="match status" value="1"/>
</dbReference>
<dbReference type="InterPro" id="IPR036390">
    <property type="entry name" value="WH_DNA-bd_sf"/>
</dbReference>
<feature type="region of interest" description="Disordered" evidence="4">
    <location>
        <begin position="1"/>
        <end position="24"/>
    </location>
</feature>
<evidence type="ECO:0000256" key="3">
    <source>
        <dbReference type="ARBA" id="ARBA00023163"/>
    </source>
</evidence>
<gene>
    <name evidence="7" type="ORF">LX83_005497</name>
</gene>
<dbReference type="Pfam" id="PF09339">
    <property type="entry name" value="HTH_IclR"/>
    <property type="match status" value="1"/>
</dbReference>
<dbReference type="GO" id="GO:0003677">
    <property type="term" value="F:DNA binding"/>
    <property type="evidence" value="ECO:0007669"/>
    <property type="project" value="UniProtKB-KW"/>
</dbReference>
<reference evidence="7" key="1">
    <citation type="submission" date="2022-06" db="EMBL/GenBank/DDBJ databases">
        <title>Genomic Encyclopedia of Archaeal and Bacterial Type Strains, Phase II (KMG-II): from individual species to whole genera.</title>
        <authorList>
            <person name="Goeker M."/>
        </authorList>
    </citation>
    <scope>NUCLEOTIDE SEQUENCE</scope>
    <source>
        <strain evidence="7">DSM 43935</strain>
    </source>
</reference>
<dbReference type="Gene3D" id="3.30.450.40">
    <property type="match status" value="1"/>
</dbReference>
<evidence type="ECO:0000256" key="2">
    <source>
        <dbReference type="ARBA" id="ARBA00023125"/>
    </source>
</evidence>
<dbReference type="EMBL" id="JAMTCK010000014">
    <property type="protein sequence ID" value="MCP2168619.1"/>
    <property type="molecule type" value="Genomic_DNA"/>
</dbReference>
<dbReference type="PANTHER" id="PTHR30136">
    <property type="entry name" value="HELIX-TURN-HELIX TRANSCRIPTIONAL REGULATOR, ICLR FAMILY"/>
    <property type="match status" value="1"/>
</dbReference>
<dbReference type="InterPro" id="IPR029016">
    <property type="entry name" value="GAF-like_dom_sf"/>
</dbReference>
<dbReference type="InterPro" id="IPR036388">
    <property type="entry name" value="WH-like_DNA-bd_sf"/>
</dbReference>
<dbReference type="Pfam" id="PF01614">
    <property type="entry name" value="IclR_C"/>
    <property type="match status" value="1"/>
</dbReference>
<dbReference type="InterPro" id="IPR005471">
    <property type="entry name" value="Tscrpt_reg_IclR_N"/>
</dbReference>
<dbReference type="SMART" id="SM00346">
    <property type="entry name" value="HTH_ICLR"/>
    <property type="match status" value="1"/>
</dbReference>
<keyword evidence="2" id="KW-0238">DNA-binding</keyword>
<evidence type="ECO:0000313" key="8">
    <source>
        <dbReference type="Proteomes" id="UP001206128"/>
    </source>
</evidence>
<dbReference type="AlphaFoldDB" id="A0AAE3KJQ8"/>
<dbReference type="RefSeq" id="WP_253776621.1">
    <property type="nucleotide sequence ID" value="NZ_JAMTCK010000014.1"/>
</dbReference>
<dbReference type="GO" id="GO:0045892">
    <property type="term" value="P:negative regulation of DNA-templated transcription"/>
    <property type="evidence" value="ECO:0007669"/>
    <property type="project" value="TreeGrafter"/>
</dbReference>
<name>A0AAE3KJQ8_9PSEU</name>
<dbReference type="PROSITE" id="PS51077">
    <property type="entry name" value="HTH_ICLR"/>
    <property type="match status" value="1"/>
</dbReference>
<evidence type="ECO:0000256" key="4">
    <source>
        <dbReference type="SAM" id="MobiDB-lite"/>
    </source>
</evidence>
<evidence type="ECO:0000259" key="6">
    <source>
        <dbReference type="PROSITE" id="PS51078"/>
    </source>
</evidence>
<evidence type="ECO:0000256" key="1">
    <source>
        <dbReference type="ARBA" id="ARBA00023015"/>
    </source>
</evidence>
<keyword evidence="3" id="KW-0804">Transcription</keyword>
<dbReference type="GO" id="GO:0003700">
    <property type="term" value="F:DNA-binding transcription factor activity"/>
    <property type="evidence" value="ECO:0007669"/>
    <property type="project" value="TreeGrafter"/>
</dbReference>
<dbReference type="InterPro" id="IPR050707">
    <property type="entry name" value="HTH_MetabolicPath_Reg"/>
</dbReference>
<dbReference type="Gene3D" id="1.10.10.10">
    <property type="entry name" value="Winged helix-like DNA-binding domain superfamily/Winged helix DNA-binding domain"/>
    <property type="match status" value="1"/>
</dbReference>
<evidence type="ECO:0000259" key="5">
    <source>
        <dbReference type="PROSITE" id="PS51077"/>
    </source>
</evidence>
<organism evidence="7 8">
    <name type="scientific">Goodfellowiella coeruleoviolacea</name>
    <dbReference type="NCBI Taxonomy" id="334858"/>
    <lineage>
        <taxon>Bacteria</taxon>
        <taxon>Bacillati</taxon>
        <taxon>Actinomycetota</taxon>
        <taxon>Actinomycetes</taxon>
        <taxon>Pseudonocardiales</taxon>
        <taxon>Pseudonocardiaceae</taxon>
        <taxon>Goodfellowiella</taxon>
    </lineage>
</organism>
<dbReference type="SUPFAM" id="SSF46785">
    <property type="entry name" value="Winged helix' DNA-binding domain"/>
    <property type="match status" value="1"/>
</dbReference>
<dbReference type="PANTHER" id="PTHR30136:SF24">
    <property type="entry name" value="HTH-TYPE TRANSCRIPTIONAL REPRESSOR ALLR"/>
    <property type="match status" value="1"/>
</dbReference>
<feature type="domain" description="HTH iclR-type" evidence="5">
    <location>
        <begin position="40"/>
        <end position="101"/>
    </location>
</feature>
<keyword evidence="1" id="KW-0805">Transcription regulation</keyword>